<organism evidence="1 2">
    <name type="scientific">Thalassotalea algicola</name>
    <dbReference type="NCBI Taxonomy" id="2716224"/>
    <lineage>
        <taxon>Bacteria</taxon>
        <taxon>Pseudomonadati</taxon>
        <taxon>Pseudomonadota</taxon>
        <taxon>Gammaproteobacteria</taxon>
        <taxon>Alteromonadales</taxon>
        <taxon>Colwelliaceae</taxon>
        <taxon>Thalassotalea</taxon>
    </lineage>
</organism>
<keyword evidence="2" id="KW-1185">Reference proteome</keyword>
<evidence type="ECO:0008006" key="3">
    <source>
        <dbReference type="Google" id="ProtNLM"/>
    </source>
</evidence>
<accession>A0A7Y0LCP1</accession>
<sequence length="129" mass="14453">MLYSSATNAAEVQAVTHTSVEQLSLSKLELRRIFSKRVTKWPNGQPIVVFVLKSKHPLHQRFSKEVLKIFPYQLDRIWNKMTYSGVGTAPIVVPDYETLISEVKSTPGAIGYGEGITQEGGLHVIQIKE</sequence>
<protein>
    <recommendedName>
        <fullName evidence="3">PBP domain-containing protein</fullName>
    </recommendedName>
</protein>
<proteinExistence type="predicted"/>
<name>A0A7Y0LCP1_9GAMM</name>
<dbReference type="AlphaFoldDB" id="A0A7Y0LCP1"/>
<reference evidence="1 2" key="1">
    <citation type="submission" date="2020-04" db="EMBL/GenBank/DDBJ databases">
        <title>Thalassotalea sp. M1531, isolated from the surface of marine red alga.</title>
        <authorList>
            <person name="Pang L."/>
            <person name="Lu D.-C."/>
        </authorList>
    </citation>
    <scope>NUCLEOTIDE SEQUENCE [LARGE SCALE GENOMIC DNA]</scope>
    <source>
        <strain evidence="1 2">M1531</strain>
    </source>
</reference>
<dbReference type="Gene3D" id="3.40.190.10">
    <property type="entry name" value="Periplasmic binding protein-like II"/>
    <property type="match status" value="1"/>
</dbReference>
<dbReference type="EMBL" id="JABBXH010000003">
    <property type="protein sequence ID" value="NMP31763.1"/>
    <property type="molecule type" value="Genomic_DNA"/>
</dbReference>
<dbReference type="RefSeq" id="WP_169075109.1">
    <property type="nucleotide sequence ID" value="NZ_JABBXH010000003.1"/>
</dbReference>
<dbReference type="Proteomes" id="UP000568664">
    <property type="component" value="Unassembled WGS sequence"/>
</dbReference>
<evidence type="ECO:0000313" key="1">
    <source>
        <dbReference type="EMBL" id="NMP31763.1"/>
    </source>
</evidence>
<evidence type="ECO:0000313" key="2">
    <source>
        <dbReference type="Proteomes" id="UP000568664"/>
    </source>
</evidence>
<dbReference type="SUPFAM" id="SSF53850">
    <property type="entry name" value="Periplasmic binding protein-like II"/>
    <property type="match status" value="1"/>
</dbReference>
<gene>
    <name evidence="1" type="ORF">HII17_09325</name>
</gene>
<comment type="caution">
    <text evidence="1">The sequence shown here is derived from an EMBL/GenBank/DDBJ whole genome shotgun (WGS) entry which is preliminary data.</text>
</comment>